<protein>
    <submittedName>
        <fullName evidence="2">Uncharacterized protein</fullName>
    </submittedName>
</protein>
<sequence>MEQILRYKKYIVLGFDLLSLVAGFLLSGLKFSFDLQPFFSEGDEELEFYQDFVSELGTDDSYLFIALENENSLFDNIFLERFHQFSLDVKGLPYVKRSESLTTLCYPLGSSTAKRFIS</sequence>
<comment type="caution">
    <text evidence="2">The sequence shown here is derived from an EMBL/GenBank/DDBJ whole genome shotgun (WGS) entry which is preliminary data.</text>
</comment>
<organism evidence="2 3">
    <name type="scientific">Sediminicola arcticus</name>
    <dbReference type="NCBI Taxonomy" id="1574308"/>
    <lineage>
        <taxon>Bacteria</taxon>
        <taxon>Pseudomonadati</taxon>
        <taxon>Bacteroidota</taxon>
        <taxon>Flavobacteriia</taxon>
        <taxon>Flavobacteriales</taxon>
        <taxon>Flavobacteriaceae</taxon>
        <taxon>Sediminicola</taxon>
    </lineage>
</organism>
<keyword evidence="3" id="KW-1185">Reference proteome</keyword>
<keyword evidence="1" id="KW-1133">Transmembrane helix</keyword>
<evidence type="ECO:0000313" key="2">
    <source>
        <dbReference type="EMBL" id="MET6991411.1"/>
    </source>
</evidence>
<dbReference type="Proteomes" id="UP001549799">
    <property type="component" value="Unassembled WGS sequence"/>
</dbReference>
<reference evidence="2 3" key="1">
    <citation type="submission" date="2024-07" db="EMBL/GenBank/DDBJ databases">
        <title>The genome sequence of type strain Sediminicola arcticus GDMCC 1.2805.</title>
        <authorList>
            <person name="Liu Y."/>
        </authorList>
    </citation>
    <scope>NUCLEOTIDE SEQUENCE [LARGE SCALE GENOMIC DNA]</scope>
    <source>
        <strain evidence="2 3">GDMCC 1.2805</strain>
    </source>
</reference>
<feature type="transmembrane region" description="Helical" evidence="1">
    <location>
        <begin position="12"/>
        <end position="33"/>
    </location>
</feature>
<keyword evidence="1" id="KW-0472">Membrane</keyword>
<keyword evidence="1" id="KW-0812">Transmembrane</keyword>
<accession>A0ABV2SWA4</accession>
<evidence type="ECO:0000256" key="1">
    <source>
        <dbReference type="SAM" id="Phobius"/>
    </source>
</evidence>
<dbReference type="RefSeq" id="WP_354615952.1">
    <property type="nucleotide sequence ID" value="NZ_JBEXAE010000005.1"/>
</dbReference>
<proteinExistence type="predicted"/>
<gene>
    <name evidence="2" type="ORF">ABXZ36_12220</name>
</gene>
<dbReference type="EMBL" id="JBEXAE010000005">
    <property type="protein sequence ID" value="MET6991411.1"/>
    <property type="molecule type" value="Genomic_DNA"/>
</dbReference>
<evidence type="ECO:0000313" key="3">
    <source>
        <dbReference type="Proteomes" id="UP001549799"/>
    </source>
</evidence>
<name>A0ABV2SWA4_9FLAO</name>